<comment type="subcellular location">
    <subcellularLocation>
        <location evidence="2">Golgi apparatus membrane</location>
        <topology evidence="2">Single-pass type II membrane protein</topology>
    </subcellularLocation>
</comment>
<evidence type="ECO:0000256" key="13">
    <source>
        <dbReference type="ARBA" id="ARBA00023034"/>
    </source>
</evidence>
<comment type="catalytic activity">
    <reaction evidence="19">
        <text>L-seryl-[protein] + UDP-N-acetyl-alpha-D-galactosamine = a 3-O-[N-acetyl-alpha-D-galactosaminyl]-L-seryl-[protein] + UDP + H(+)</text>
        <dbReference type="Rhea" id="RHEA:23956"/>
        <dbReference type="Rhea" id="RHEA-COMP:9863"/>
        <dbReference type="Rhea" id="RHEA-COMP:12788"/>
        <dbReference type="ChEBI" id="CHEBI:15378"/>
        <dbReference type="ChEBI" id="CHEBI:29999"/>
        <dbReference type="ChEBI" id="CHEBI:53604"/>
        <dbReference type="ChEBI" id="CHEBI:58223"/>
        <dbReference type="ChEBI" id="CHEBI:67138"/>
        <dbReference type="EC" id="2.4.1.41"/>
    </reaction>
</comment>
<evidence type="ECO:0000256" key="18">
    <source>
        <dbReference type="ARBA" id="ARBA00050905"/>
    </source>
</evidence>
<dbReference type="Gene3D" id="2.80.10.50">
    <property type="match status" value="1"/>
</dbReference>
<comment type="similarity">
    <text evidence="4">Belongs to the glycosyltransferase 2 family. GalNAc-T subfamily.</text>
</comment>
<dbReference type="InterPro" id="IPR035992">
    <property type="entry name" value="Ricin_B-like_lectins"/>
</dbReference>
<dbReference type="Gene3D" id="3.40.50.720">
    <property type="entry name" value="NAD(P)-binding Rossmann-like Domain"/>
    <property type="match status" value="1"/>
</dbReference>
<dbReference type="Pfam" id="PF00106">
    <property type="entry name" value="adh_short"/>
    <property type="match status" value="1"/>
</dbReference>
<dbReference type="SUPFAM" id="SSF46934">
    <property type="entry name" value="UBA-like"/>
    <property type="match status" value="1"/>
</dbReference>
<dbReference type="PANTHER" id="PTHR11675">
    <property type="entry name" value="N-ACETYLGALACTOSAMINYLTRANSFERASE"/>
    <property type="match status" value="1"/>
</dbReference>
<dbReference type="GO" id="GO:0000139">
    <property type="term" value="C:Golgi membrane"/>
    <property type="evidence" value="ECO:0007669"/>
    <property type="project" value="UniProtKB-SubCell"/>
</dbReference>
<keyword evidence="17" id="KW-0464">Manganese</keyword>
<evidence type="ECO:0000256" key="1">
    <source>
        <dbReference type="ARBA" id="ARBA00001936"/>
    </source>
</evidence>
<evidence type="ECO:0000256" key="2">
    <source>
        <dbReference type="ARBA" id="ARBA00004323"/>
    </source>
</evidence>
<keyword evidence="9" id="KW-0479">Metal-binding</keyword>
<dbReference type="EMBL" id="LR899535">
    <property type="protein sequence ID" value="CAD7240268.1"/>
    <property type="molecule type" value="Genomic_DNA"/>
</dbReference>
<evidence type="ECO:0000256" key="8">
    <source>
        <dbReference type="ARBA" id="ARBA00022692"/>
    </source>
</evidence>
<dbReference type="InterPro" id="IPR003892">
    <property type="entry name" value="CUE"/>
</dbReference>
<dbReference type="SUPFAM" id="SSF51735">
    <property type="entry name" value="NAD(P)-binding Rossmann-fold domains"/>
    <property type="match status" value="1"/>
</dbReference>
<evidence type="ECO:0000256" key="15">
    <source>
        <dbReference type="ARBA" id="ARBA00023157"/>
    </source>
</evidence>
<dbReference type="Gene3D" id="1.10.8.10">
    <property type="entry name" value="DNA helicase RuvA subunit, C-terminal domain"/>
    <property type="match status" value="1"/>
</dbReference>
<dbReference type="Pfam" id="PF02709">
    <property type="entry name" value="Glyco_transf_7C"/>
    <property type="match status" value="1"/>
</dbReference>
<feature type="region of interest" description="Disordered" evidence="20">
    <location>
        <begin position="533"/>
        <end position="568"/>
    </location>
</feature>
<keyword evidence="16" id="KW-0325">Glycoprotein</keyword>
<dbReference type="InterPro" id="IPR001173">
    <property type="entry name" value="Glyco_trans_2-like"/>
</dbReference>
<feature type="region of interest" description="Disordered" evidence="20">
    <location>
        <begin position="753"/>
        <end position="806"/>
    </location>
</feature>
<evidence type="ECO:0000256" key="20">
    <source>
        <dbReference type="SAM" id="MobiDB-lite"/>
    </source>
</evidence>
<evidence type="ECO:0000256" key="6">
    <source>
        <dbReference type="ARBA" id="ARBA00022676"/>
    </source>
</evidence>
<dbReference type="SMART" id="SM00458">
    <property type="entry name" value="RICIN"/>
    <property type="match status" value="1"/>
</dbReference>
<evidence type="ECO:0000313" key="22">
    <source>
        <dbReference type="EMBL" id="CAD7240268.1"/>
    </source>
</evidence>
<evidence type="ECO:0000256" key="9">
    <source>
        <dbReference type="ARBA" id="ARBA00022723"/>
    </source>
</evidence>
<dbReference type="InterPro" id="IPR045885">
    <property type="entry name" value="GalNAc-T"/>
</dbReference>
<keyword evidence="8" id="KW-0812">Transmembrane</keyword>
<keyword evidence="12" id="KW-1133">Transmembrane helix</keyword>
<dbReference type="PROSITE" id="PS50231">
    <property type="entry name" value="RICIN_B_LECTIN"/>
    <property type="match status" value="1"/>
</dbReference>
<evidence type="ECO:0000256" key="4">
    <source>
        <dbReference type="ARBA" id="ARBA00005680"/>
    </source>
</evidence>
<feature type="compositionally biased region" description="Polar residues" evidence="20">
    <location>
        <begin position="990"/>
        <end position="1003"/>
    </location>
</feature>
<dbReference type="SUPFAM" id="SSF53448">
    <property type="entry name" value="Nucleotide-diphospho-sugar transferases"/>
    <property type="match status" value="1"/>
</dbReference>
<feature type="region of interest" description="Disordered" evidence="20">
    <location>
        <begin position="931"/>
        <end position="972"/>
    </location>
</feature>
<feature type="compositionally biased region" description="Polar residues" evidence="20">
    <location>
        <begin position="1128"/>
        <end position="1149"/>
    </location>
</feature>
<evidence type="ECO:0000256" key="17">
    <source>
        <dbReference type="ARBA" id="ARBA00023211"/>
    </source>
</evidence>
<protein>
    <recommendedName>
        <fullName evidence="5">polypeptide N-acetylgalactosaminyltransferase</fullName>
        <ecNumber evidence="5">2.4.1.41</ecNumber>
    </recommendedName>
</protein>
<reference evidence="22" key="1">
    <citation type="submission" date="2020-11" db="EMBL/GenBank/DDBJ databases">
        <authorList>
            <person name="Tran Van P."/>
        </authorList>
    </citation>
    <scope>NUCLEOTIDE SEQUENCE</scope>
</reference>
<dbReference type="InterPro" id="IPR002347">
    <property type="entry name" value="SDR_fam"/>
</dbReference>
<evidence type="ECO:0000256" key="14">
    <source>
        <dbReference type="ARBA" id="ARBA00023136"/>
    </source>
</evidence>
<evidence type="ECO:0000313" key="23">
    <source>
        <dbReference type="Proteomes" id="UP000677054"/>
    </source>
</evidence>
<keyword evidence="14" id="KW-0472">Membrane</keyword>
<feature type="region of interest" description="Disordered" evidence="20">
    <location>
        <begin position="690"/>
        <end position="710"/>
    </location>
</feature>
<dbReference type="Gene3D" id="3.90.550.10">
    <property type="entry name" value="Spore Coat Polysaccharide Biosynthesis Protein SpsA, Chain A"/>
    <property type="match status" value="1"/>
</dbReference>
<feature type="region of interest" description="Disordered" evidence="20">
    <location>
        <begin position="1307"/>
        <end position="1336"/>
    </location>
</feature>
<dbReference type="EMBL" id="CAJPEV010000018">
    <property type="protein sequence ID" value="CAG0878876.1"/>
    <property type="molecule type" value="Genomic_DNA"/>
</dbReference>
<dbReference type="FunFam" id="2.80.10.50:FF:000011">
    <property type="entry name" value="Polypeptide N-acetylgalactosaminyltransferase"/>
    <property type="match status" value="1"/>
</dbReference>
<dbReference type="GO" id="GO:0006493">
    <property type="term" value="P:protein O-linked glycosylation"/>
    <property type="evidence" value="ECO:0007669"/>
    <property type="project" value="TreeGrafter"/>
</dbReference>
<feature type="domain" description="CUE" evidence="21">
    <location>
        <begin position="1333"/>
        <end position="1376"/>
    </location>
</feature>
<dbReference type="SUPFAM" id="SSF50370">
    <property type="entry name" value="Ricin B-like lectins"/>
    <property type="match status" value="1"/>
</dbReference>
<feature type="region of interest" description="Disordered" evidence="20">
    <location>
        <begin position="297"/>
        <end position="317"/>
    </location>
</feature>
<dbReference type="CDD" id="cd02510">
    <property type="entry name" value="pp-GalNAc-T"/>
    <property type="match status" value="1"/>
</dbReference>
<keyword evidence="13" id="KW-0333">Golgi apparatus</keyword>
<comment type="catalytic activity">
    <reaction evidence="18">
        <text>L-threonyl-[protein] + UDP-N-acetyl-alpha-D-galactosamine = a 3-O-[N-acetyl-alpha-D-galactosaminyl]-L-threonyl-[protein] + UDP + H(+)</text>
        <dbReference type="Rhea" id="RHEA:52424"/>
        <dbReference type="Rhea" id="RHEA-COMP:11060"/>
        <dbReference type="Rhea" id="RHEA-COMP:11689"/>
        <dbReference type="ChEBI" id="CHEBI:15378"/>
        <dbReference type="ChEBI" id="CHEBI:30013"/>
        <dbReference type="ChEBI" id="CHEBI:58223"/>
        <dbReference type="ChEBI" id="CHEBI:67138"/>
        <dbReference type="ChEBI" id="CHEBI:87075"/>
        <dbReference type="EC" id="2.4.1.41"/>
    </reaction>
</comment>
<keyword evidence="11" id="KW-0735">Signal-anchor</keyword>
<dbReference type="InterPro" id="IPR029044">
    <property type="entry name" value="Nucleotide-diphossugar_trans"/>
</dbReference>
<evidence type="ECO:0000256" key="7">
    <source>
        <dbReference type="ARBA" id="ARBA00022679"/>
    </source>
</evidence>
<dbReference type="InterPro" id="IPR009060">
    <property type="entry name" value="UBA-like_sf"/>
</dbReference>
<evidence type="ECO:0000256" key="11">
    <source>
        <dbReference type="ARBA" id="ARBA00022968"/>
    </source>
</evidence>
<feature type="compositionally biased region" description="Polar residues" evidence="20">
    <location>
        <begin position="1318"/>
        <end position="1329"/>
    </location>
</feature>
<feature type="region of interest" description="Disordered" evidence="20">
    <location>
        <begin position="990"/>
        <end position="1025"/>
    </location>
</feature>
<dbReference type="InterPro" id="IPR000772">
    <property type="entry name" value="Ricin_B_lectin"/>
</dbReference>
<evidence type="ECO:0000256" key="16">
    <source>
        <dbReference type="ARBA" id="ARBA00023180"/>
    </source>
</evidence>
<dbReference type="Proteomes" id="UP000677054">
    <property type="component" value="Unassembled WGS sequence"/>
</dbReference>
<sequence length="1944" mass="216132">MKVERSDGYVAVVTGGSEGIGMEVSKLLMKTGYHVVVGCLNPQVASRNLIAWKNETLPPGSVTCLYLDLASFGSVRQFADTFFSLRLPLHLLINNGTQCTAGIMMCPKTKTTDGLESHFQVNYLSHFLLTLKLLPILKKTGKNDHPSRIINRPEHCALDVLEPALNPSLKAGGGRYLEEGEVVTPKAIACDTSIQRELWNISYPDPGSSPQIQQASQWRAKKYFKDITHNQAYCVKTIAVLCNWQLDDLKMDEDGSSNFFEKRNRLLQQLLASEEKLRELRSQQSVLENLRREAEQTLRNSQAMGPLKTPSMQPSTQHSMQTSSLVLNGGEDEDLRQQVANLQERLRSLSEITACSERANWNDDTGETLEVQRKYQELVRKKEYIDGIGQGMGHAVPEEDRDRVLQRQQVHTNMHAMYYPVGADAGASGVRMKNLAGPIQEKRRVETSRSGAGEDVPDDQEVDDESLYYQKLQELEEAKSRLRELHSLLQRHEQLAPHRGLVEGAENPTPPPMSVPQSQTPELQLSMCKGHGKGVEGMKFGNTGKPKNLESSSPRTPHKPSNVMVEQQQQQLQQQPSTSFNVNHEGGGNARRMEDIGASHPAPVPFIPHTSPLSTFQLERDQCVGEEPMLNNRVEPSWRANNYYDNLRSTSFQNALSREPEMLHRDAKRVSLAPQPPSMRRQLHLCKDNLHPSESNCPTHKEGEGRMGAVGGNARDALEAELRALLNDSAGQEDVFLGFVQSLRQLRMEFSNGGATAPRNIDSQLEDKPSLMNSGARPKNSPSRNFKDNASHPQSKRGSDGNSPGAAAAAAAAAAASASASILVSEKSDKGERKLGSLMEFLARNREQRVEAVIHHMEEILGAHGLLQQALSQLTSMRVGDVEEELIQVSVKVLSHAERSSHKMFHFQNSSSSGHHNPKVNFMKHLQKEYETQGSMEEDDEDGSERKSTTRVRLPGSMGQSSSLLNCESPGPSTGIGRYGLENASTVSIAGSMSSNRPRSPISSMGGEEGMSVTGNQSEAPSSSVAVNHLDARNSRSLPRNQCLLQGRVIKLRRTTGAWLVFQAFISFLEATVPIIGSALGHSVRAKRGIDVSDGIGCLLLDSEVIKKKQANLLLSKRLGSGGVCDTATPSEGNETQELAEADQSQGSATEGVEEEDSVSEGAACQTENALPVMVGQLPDDFLCVAPTPQQQIASIDHETAAALAYQNFQNPSGSGPVSGGYLSVTIVMAQLVKNYGMTRMDPYARLRVGHTVFETHTDANGARTPRWNKPGGMARQYYMMPYGYPSIGFGMSAPMGAPLPVTVSPQAPPVPVGQDALTHTPTSSQQRPRPTLSEKELEEMKEMFPGIEEDVIKTVFDANQGNKDSTHPDISGIPMIDWHNYTQISMEEAMTGPGEHGIKLHTNEGIQEVDELYKVNGFNGYASDMIALNRSLPDIRHPKCKEKKYLKELPNVSVIVPFHNEHWSTLLRTAASVLNRSPPNMVKEVILVDDASTKDFLKEKLDKYVKEHMPRVRVVHLPTRSGLILARLAGAHEATGNILIFLDSHCEATTNWLPPLLGMTFNAEVHLEQIILKEIVSWSHLLSLSPDPIARDKRTVVCPFIDVIDYHTFEYRAQDEGARGSFDWEFFYKRLPLLPEDVQNMPEPFKSPIMAGGLFAISSDFFWELGGYDEGLQIWGGEQYELSFKIWQCGGQMLDAPCSRIGHIYRKYAPFPNPGIGDFVGRNYRRVATVWMDEYAEYLYMRRPHYKKIDPGDLTKQKAIRETLNCKPFRWFMKNVAFDQMLTYPPIEPPDFASGEIRSLADSSLCVDSNFKGQNERIGLEKCKKENPHIKGEQEFHLTWHKDIRPKSRTFCLDVSTHDSRAPILMYPCHGHGGNQLWQYDGENKWLIHGGNPRCLDHNPSNQELFVAACDKGSLTQRWKVEHVNFDVIEKYWKDPLAAITLP</sequence>
<dbReference type="InterPro" id="IPR036291">
    <property type="entry name" value="NAD(P)-bd_dom_sf"/>
</dbReference>
<evidence type="ECO:0000256" key="5">
    <source>
        <dbReference type="ARBA" id="ARBA00012644"/>
    </source>
</evidence>
<dbReference type="PROSITE" id="PS51140">
    <property type="entry name" value="CUE"/>
    <property type="match status" value="1"/>
</dbReference>
<dbReference type="InterPro" id="IPR035892">
    <property type="entry name" value="C2_domain_sf"/>
</dbReference>
<keyword evidence="7" id="KW-0808">Transferase</keyword>
<keyword evidence="15" id="KW-1015">Disulfide bond</keyword>
<proteinExistence type="inferred from homology"/>
<dbReference type="GO" id="GO:0043130">
    <property type="term" value="F:ubiquitin binding"/>
    <property type="evidence" value="ECO:0007669"/>
    <property type="project" value="InterPro"/>
</dbReference>
<dbReference type="EC" id="2.4.1.41" evidence="5"/>
<accession>A0A7R8X0H7</accession>
<organism evidence="22">
    <name type="scientific">Darwinula stevensoni</name>
    <dbReference type="NCBI Taxonomy" id="69355"/>
    <lineage>
        <taxon>Eukaryota</taxon>
        <taxon>Metazoa</taxon>
        <taxon>Ecdysozoa</taxon>
        <taxon>Arthropoda</taxon>
        <taxon>Crustacea</taxon>
        <taxon>Oligostraca</taxon>
        <taxon>Ostracoda</taxon>
        <taxon>Podocopa</taxon>
        <taxon>Podocopida</taxon>
        <taxon>Darwinulocopina</taxon>
        <taxon>Darwinuloidea</taxon>
        <taxon>Darwinulidae</taxon>
        <taxon>Darwinula</taxon>
    </lineage>
</organism>
<dbReference type="GO" id="GO:0030246">
    <property type="term" value="F:carbohydrate binding"/>
    <property type="evidence" value="ECO:0007669"/>
    <property type="project" value="UniProtKB-KW"/>
</dbReference>
<evidence type="ECO:0000256" key="3">
    <source>
        <dbReference type="ARBA" id="ARBA00004922"/>
    </source>
</evidence>
<dbReference type="Pfam" id="PF02845">
    <property type="entry name" value="CUE"/>
    <property type="match status" value="1"/>
</dbReference>
<dbReference type="Pfam" id="PF00652">
    <property type="entry name" value="Ricin_B_lectin"/>
    <property type="match status" value="1"/>
</dbReference>
<comment type="cofactor">
    <cofactor evidence="1">
        <name>Mn(2+)</name>
        <dbReference type="ChEBI" id="CHEBI:29035"/>
    </cofactor>
</comment>
<dbReference type="Pfam" id="PF00535">
    <property type="entry name" value="Glycos_transf_2"/>
    <property type="match status" value="1"/>
</dbReference>
<evidence type="ECO:0000259" key="21">
    <source>
        <dbReference type="PROSITE" id="PS51140"/>
    </source>
</evidence>
<dbReference type="SMART" id="SM00546">
    <property type="entry name" value="CUE"/>
    <property type="match status" value="1"/>
</dbReference>
<keyword evidence="23" id="KW-1185">Reference proteome</keyword>
<evidence type="ECO:0000256" key="12">
    <source>
        <dbReference type="ARBA" id="ARBA00022989"/>
    </source>
</evidence>
<feature type="compositionally biased region" description="Polar residues" evidence="20">
    <location>
        <begin position="1013"/>
        <end position="1025"/>
    </location>
</feature>
<keyword evidence="6" id="KW-0328">Glycosyltransferase</keyword>
<dbReference type="InterPro" id="IPR027791">
    <property type="entry name" value="Galactosyl_T_C"/>
</dbReference>
<evidence type="ECO:0000256" key="10">
    <source>
        <dbReference type="ARBA" id="ARBA00022734"/>
    </source>
</evidence>
<dbReference type="PANTHER" id="PTHR11675:SF134">
    <property type="entry name" value="N-ACETYLGALACTOSAMINYLTRANSFERASE 4-RELATED"/>
    <property type="match status" value="1"/>
</dbReference>
<dbReference type="GO" id="GO:0046872">
    <property type="term" value="F:metal ion binding"/>
    <property type="evidence" value="ECO:0007669"/>
    <property type="project" value="UniProtKB-KW"/>
</dbReference>
<dbReference type="OrthoDB" id="6159198at2759"/>
<gene>
    <name evidence="22" type="ORF">DSTB1V02_LOCUS296</name>
</gene>
<feature type="region of interest" description="Disordered" evidence="20">
    <location>
        <begin position="440"/>
        <end position="461"/>
    </location>
</feature>
<dbReference type="CDD" id="cd23439">
    <property type="entry name" value="beta-trefoil_Ricin_GALNT10-like"/>
    <property type="match status" value="1"/>
</dbReference>
<comment type="pathway">
    <text evidence="3">Protein modification; protein glycosylation.</text>
</comment>
<feature type="region of interest" description="Disordered" evidence="20">
    <location>
        <begin position="1126"/>
        <end position="1163"/>
    </location>
</feature>
<dbReference type="GO" id="GO:0004653">
    <property type="term" value="F:polypeptide N-acetylgalactosaminyltransferase activity"/>
    <property type="evidence" value="ECO:0007669"/>
    <property type="project" value="UniProtKB-EC"/>
</dbReference>
<dbReference type="SUPFAM" id="SSF49562">
    <property type="entry name" value="C2 domain (Calcium/lipid-binding domain, CaLB)"/>
    <property type="match status" value="1"/>
</dbReference>
<keyword evidence="10" id="KW-0430">Lectin</keyword>
<evidence type="ECO:0000256" key="19">
    <source>
        <dbReference type="ARBA" id="ARBA00052209"/>
    </source>
</evidence>
<name>A0A7R8X0H7_9CRUS</name>